<dbReference type="AlphaFoldDB" id="A0A2M9YKK0"/>
<dbReference type="Proteomes" id="UP000232149">
    <property type="component" value="Unassembled WGS sequence"/>
</dbReference>
<keyword evidence="1" id="KW-0812">Transmembrane</keyword>
<keyword evidence="4" id="KW-1185">Reference proteome</keyword>
<dbReference type="RefSeq" id="WP_100786889.1">
    <property type="nucleotide sequence ID" value="NZ_NPDU01000010.1"/>
</dbReference>
<feature type="transmembrane region" description="Helical" evidence="1">
    <location>
        <begin position="6"/>
        <end position="22"/>
    </location>
</feature>
<proteinExistence type="predicted"/>
<dbReference type="EMBL" id="NPDV01000016">
    <property type="protein sequence ID" value="PJZ52073.1"/>
    <property type="molecule type" value="Genomic_DNA"/>
</dbReference>
<dbReference type="Proteomes" id="UP000232188">
    <property type="component" value="Unassembled WGS sequence"/>
</dbReference>
<comment type="caution">
    <text evidence="2">The sequence shown here is derived from an EMBL/GenBank/DDBJ whole genome shotgun (WGS) entry which is preliminary data.</text>
</comment>
<feature type="transmembrane region" description="Helical" evidence="1">
    <location>
        <begin position="34"/>
        <end position="52"/>
    </location>
</feature>
<feature type="transmembrane region" description="Helical" evidence="1">
    <location>
        <begin position="199"/>
        <end position="221"/>
    </location>
</feature>
<feature type="transmembrane region" description="Helical" evidence="1">
    <location>
        <begin position="124"/>
        <end position="148"/>
    </location>
</feature>
<feature type="transmembrane region" description="Helical" evidence="1">
    <location>
        <begin position="103"/>
        <end position="118"/>
    </location>
</feature>
<reference evidence="4 5" key="1">
    <citation type="submission" date="2017-07" db="EMBL/GenBank/DDBJ databases">
        <title>Leptospira spp. isolated from tropical soils.</title>
        <authorList>
            <person name="Thibeaux R."/>
            <person name="Iraola G."/>
            <person name="Ferres I."/>
            <person name="Bierque E."/>
            <person name="Girault D."/>
            <person name="Soupe-Gilbert M.-E."/>
            <person name="Picardeau M."/>
            <person name="Goarant C."/>
        </authorList>
    </citation>
    <scope>NUCLEOTIDE SEQUENCE [LARGE SCALE GENOMIC DNA]</scope>
    <source>
        <strain evidence="2 5">FH2-B-C1</strain>
        <strain evidence="3 4">FH2-B-D1</strain>
    </source>
</reference>
<feature type="transmembrane region" description="Helical" evidence="1">
    <location>
        <begin position="160"/>
        <end position="179"/>
    </location>
</feature>
<evidence type="ECO:0000313" key="5">
    <source>
        <dbReference type="Proteomes" id="UP000232188"/>
    </source>
</evidence>
<evidence type="ECO:0000256" key="1">
    <source>
        <dbReference type="SAM" id="Phobius"/>
    </source>
</evidence>
<evidence type="ECO:0000313" key="2">
    <source>
        <dbReference type="EMBL" id="PJZ52073.1"/>
    </source>
</evidence>
<dbReference type="EMBL" id="NPDU01000010">
    <property type="protein sequence ID" value="PJZ62935.1"/>
    <property type="molecule type" value="Genomic_DNA"/>
</dbReference>
<keyword evidence="1" id="KW-0472">Membrane</keyword>
<sequence>MSLGIEITLILFSLVLGIALATRDLYKSNAKGAFSIYLFLSAWFGVVILLATNNVFTPAKHSPIPVGAAVMIPVVLSVIAIYRIPRLKKFLLSISQQNLIEMHIARLVGLIFLFYYFQNRLPGIFSMSAAFGDCLVAISAPFVIWAVNRKKSFAPKVFRFFHLIGLLDFAAAVTLGTLSAEGPQRLIFQSVPSNAIASFPLVLIPAFGVPVIILTHFISLLKFSEAKKTKSDDLFI</sequence>
<accession>A0A2M9YKK0</accession>
<feature type="transmembrane region" description="Helical" evidence="1">
    <location>
        <begin position="64"/>
        <end position="82"/>
    </location>
</feature>
<protein>
    <submittedName>
        <fullName evidence="2">Uncharacterized protein</fullName>
    </submittedName>
</protein>
<keyword evidence="1" id="KW-1133">Transmembrane helix</keyword>
<evidence type="ECO:0000313" key="3">
    <source>
        <dbReference type="EMBL" id="PJZ62935.1"/>
    </source>
</evidence>
<gene>
    <name evidence="3" type="ORF">CH376_05445</name>
    <name evidence="2" type="ORF">CH380_16665</name>
</gene>
<name>A0A2M9YKK0_9LEPT</name>
<evidence type="ECO:0000313" key="4">
    <source>
        <dbReference type="Proteomes" id="UP000232149"/>
    </source>
</evidence>
<organism evidence="2 5">
    <name type="scientific">Leptospira adleri</name>
    <dbReference type="NCBI Taxonomy" id="2023186"/>
    <lineage>
        <taxon>Bacteria</taxon>
        <taxon>Pseudomonadati</taxon>
        <taxon>Spirochaetota</taxon>
        <taxon>Spirochaetia</taxon>
        <taxon>Leptospirales</taxon>
        <taxon>Leptospiraceae</taxon>
        <taxon>Leptospira</taxon>
    </lineage>
</organism>